<keyword evidence="1" id="KW-0472">Membrane</keyword>
<keyword evidence="1" id="KW-0812">Transmembrane</keyword>
<organism evidence="2">
    <name type="scientific">uncultured Caudovirales phage</name>
    <dbReference type="NCBI Taxonomy" id="2100421"/>
    <lineage>
        <taxon>Viruses</taxon>
        <taxon>Duplodnaviria</taxon>
        <taxon>Heunggongvirae</taxon>
        <taxon>Uroviricota</taxon>
        <taxon>Caudoviricetes</taxon>
        <taxon>Peduoviridae</taxon>
        <taxon>Maltschvirus</taxon>
        <taxon>Maltschvirus maltsch</taxon>
    </lineage>
</organism>
<feature type="transmembrane region" description="Helical" evidence="1">
    <location>
        <begin position="7"/>
        <end position="27"/>
    </location>
</feature>
<proteinExistence type="predicted"/>
<evidence type="ECO:0000256" key="1">
    <source>
        <dbReference type="SAM" id="Phobius"/>
    </source>
</evidence>
<reference evidence="2" key="1">
    <citation type="submission" date="2020-05" db="EMBL/GenBank/DDBJ databases">
        <authorList>
            <person name="Chiriac C."/>
            <person name="Salcher M."/>
            <person name="Ghai R."/>
            <person name="Kavagutti S V."/>
        </authorList>
    </citation>
    <scope>NUCLEOTIDE SEQUENCE</scope>
</reference>
<accession>A0A6J7WFF5</accession>
<gene>
    <name evidence="2" type="ORF">UFOVP192_11</name>
</gene>
<evidence type="ECO:0000313" key="2">
    <source>
        <dbReference type="EMBL" id="CAB5212380.1"/>
    </source>
</evidence>
<name>A0A6J7WFF5_9CAUD</name>
<dbReference type="EMBL" id="LR798232">
    <property type="protein sequence ID" value="CAB5212380.1"/>
    <property type="molecule type" value="Genomic_DNA"/>
</dbReference>
<protein>
    <submittedName>
        <fullName evidence="2">Uncharacterized protein</fullName>
    </submittedName>
</protein>
<sequence>MRWADKVAIATLVIASVILMSAIRLAIRLGGV</sequence>
<keyword evidence="1" id="KW-1133">Transmembrane helix</keyword>